<reference evidence="7 8" key="1">
    <citation type="submission" date="2012-09" db="EMBL/GenBank/DDBJ databases">
        <title>Genome Sequence of alkane-degrading Bacterium Alcanivorax venustensis ISO4.</title>
        <authorList>
            <person name="Lai Q."/>
            <person name="Shao Z."/>
        </authorList>
    </citation>
    <scope>NUCLEOTIDE SEQUENCE [LARGE SCALE GENOMIC DNA]</scope>
    <source>
        <strain evidence="7 8">ISO4</strain>
    </source>
</reference>
<evidence type="ECO:0000256" key="2">
    <source>
        <dbReference type="ARBA" id="ARBA00022692"/>
    </source>
</evidence>
<keyword evidence="4" id="KW-0472">Membrane</keyword>
<keyword evidence="3" id="KW-1133">Transmembrane helix</keyword>
<accession>A0ABS0ACL6</accession>
<evidence type="ECO:0000313" key="7">
    <source>
        <dbReference type="EMBL" id="MBF5051807.1"/>
    </source>
</evidence>
<dbReference type="EMBL" id="ARXR01000002">
    <property type="protein sequence ID" value="MBF5051807.1"/>
    <property type="molecule type" value="Genomic_DNA"/>
</dbReference>
<evidence type="ECO:0000256" key="4">
    <source>
        <dbReference type="ARBA" id="ARBA00023136"/>
    </source>
</evidence>
<keyword evidence="8" id="KW-1185">Reference proteome</keyword>
<organism evidence="7 8">
    <name type="scientific">Alloalcanivorax venustensis ISO4</name>
    <dbReference type="NCBI Taxonomy" id="1177184"/>
    <lineage>
        <taxon>Bacteria</taxon>
        <taxon>Pseudomonadati</taxon>
        <taxon>Pseudomonadota</taxon>
        <taxon>Gammaproteobacteria</taxon>
        <taxon>Oceanospirillales</taxon>
        <taxon>Alcanivoracaceae</taxon>
        <taxon>Alloalcanivorax</taxon>
    </lineage>
</organism>
<protein>
    <submittedName>
        <fullName evidence="7">TonB-like protein</fullName>
    </submittedName>
</protein>
<evidence type="ECO:0000256" key="5">
    <source>
        <dbReference type="SAM" id="MobiDB-lite"/>
    </source>
</evidence>
<comment type="caution">
    <text evidence="7">The sequence shown here is derived from an EMBL/GenBank/DDBJ whole genome shotgun (WGS) entry which is preliminary data.</text>
</comment>
<feature type="region of interest" description="Disordered" evidence="5">
    <location>
        <begin position="1"/>
        <end position="73"/>
    </location>
</feature>
<name>A0ABS0ACL6_9GAMM</name>
<dbReference type="Proteomes" id="UP000644441">
    <property type="component" value="Unassembled WGS sequence"/>
</dbReference>
<feature type="region of interest" description="Disordered" evidence="5">
    <location>
        <begin position="175"/>
        <end position="199"/>
    </location>
</feature>
<dbReference type="Gene3D" id="3.30.1150.10">
    <property type="match status" value="1"/>
</dbReference>
<dbReference type="InterPro" id="IPR037682">
    <property type="entry name" value="TonB_C"/>
</dbReference>
<evidence type="ECO:0000259" key="6">
    <source>
        <dbReference type="PROSITE" id="PS52015"/>
    </source>
</evidence>
<dbReference type="PROSITE" id="PS52015">
    <property type="entry name" value="TONB_CTD"/>
    <property type="match status" value="1"/>
</dbReference>
<dbReference type="Pfam" id="PF13103">
    <property type="entry name" value="TonB_2"/>
    <property type="match status" value="1"/>
</dbReference>
<dbReference type="InterPro" id="IPR006260">
    <property type="entry name" value="TonB/TolA_C"/>
</dbReference>
<dbReference type="SUPFAM" id="SSF74653">
    <property type="entry name" value="TolA/TonB C-terminal domain"/>
    <property type="match status" value="1"/>
</dbReference>
<dbReference type="NCBIfam" id="TIGR01352">
    <property type="entry name" value="tonB_Cterm"/>
    <property type="match status" value="1"/>
</dbReference>
<evidence type="ECO:0000256" key="3">
    <source>
        <dbReference type="ARBA" id="ARBA00022989"/>
    </source>
</evidence>
<proteinExistence type="predicted"/>
<sequence>MVWLWANDTAGVRRQVAKQEMIIPLPPPPPPEETPEPEPEPEPEEAVEPEPEPEPTPVEEPTPDEPPSPAEDLSDAMQIDGEAQAGTDAFNIAAGGGGGMGGSGAGVGNATYGQYLSYAFQKALRENRSIRNLSYRVEVNLWLDRYGQVTRVQLLESSGDEDVDEKVIAALRDIQPLDQPPPESLNLPVRMSLQGRRPG</sequence>
<feature type="compositionally biased region" description="Pro residues" evidence="5">
    <location>
        <begin position="54"/>
        <end position="69"/>
    </location>
</feature>
<gene>
    <name evidence="7" type="ORF">ISO4_00409</name>
</gene>
<feature type="compositionally biased region" description="Acidic residues" evidence="5">
    <location>
        <begin position="33"/>
        <end position="53"/>
    </location>
</feature>
<keyword evidence="2" id="KW-0812">Transmembrane</keyword>
<evidence type="ECO:0000313" key="8">
    <source>
        <dbReference type="Proteomes" id="UP000644441"/>
    </source>
</evidence>
<comment type="subcellular location">
    <subcellularLocation>
        <location evidence="1">Membrane</location>
        <topology evidence="1">Single-pass membrane protein</topology>
    </subcellularLocation>
</comment>
<feature type="domain" description="TonB C-terminal" evidence="6">
    <location>
        <begin position="109"/>
        <end position="199"/>
    </location>
</feature>
<evidence type="ECO:0000256" key="1">
    <source>
        <dbReference type="ARBA" id="ARBA00004167"/>
    </source>
</evidence>